<accession>A0A7L6AUY0</accession>
<keyword evidence="1" id="KW-0812">Transmembrane</keyword>
<dbReference type="Proteomes" id="UP000510621">
    <property type="component" value="Chromosome"/>
</dbReference>
<reference evidence="3" key="1">
    <citation type="submission" date="2020-06" db="EMBL/GenBank/DDBJ databases">
        <title>Analysis procedures for assessing recovery of high quality, complete, closed genomes from Nanopore long read metagenome sequencing.</title>
        <authorList>
            <person name="Bessarab I."/>
            <person name="Arumugam K."/>
            <person name="Haryono M."/>
            <person name="Liu X."/>
            <person name="Roy S."/>
            <person name="Zuniga-Montanez R.E."/>
            <person name="Qiu G."/>
            <person name="Drautz-Moses D.I."/>
            <person name="Law Y.Y."/>
            <person name="Wuertz S."/>
            <person name="Lauro F.M."/>
            <person name="Huson D.H."/>
            <person name="Williams R.B."/>
        </authorList>
    </citation>
    <scope>NUCLEOTIDE SEQUENCE [LARGE SCALE GENOMIC DNA]</scope>
    <source>
        <strain evidence="3">SSD2</strain>
    </source>
</reference>
<evidence type="ECO:0000256" key="1">
    <source>
        <dbReference type="SAM" id="Phobius"/>
    </source>
</evidence>
<dbReference type="Pfam" id="PF13127">
    <property type="entry name" value="DUF3955"/>
    <property type="match status" value="1"/>
</dbReference>
<dbReference type="KEGG" id="this:HZT40_16280"/>
<dbReference type="AlphaFoldDB" id="A0A7L6AUY0"/>
<protein>
    <submittedName>
        <fullName evidence="3">DUF3955 domain-containing protein</fullName>
    </submittedName>
</protein>
<keyword evidence="1" id="KW-0472">Membrane</keyword>
<keyword evidence="4" id="KW-1185">Reference proteome</keyword>
<dbReference type="EMBL" id="CP059265">
    <property type="protein sequence ID" value="QLQ32892.1"/>
    <property type="molecule type" value="Genomic_DNA"/>
</dbReference>
<evidence type="ECO:0000313" key="4">
    <source>
        <dbReference type="Proteomes" id="UP000510621"/>
    </source>
</evidence>
<organism evidence="3 4">
    <name type="scientific">Candidatus Thiothrix singaporensis</name>
    <dbReference type="NCBI Taxonomy" id="2799669"/>
    <lineage>
        <taxon>Bacteria</taxon>
        <taxon>Pseudomonadati</taxon>
        <taxon>Pseudomonadota</taxon>
        <taxon>Gammaproteobacteria</taxon>
        <taxon>Thiotrichales</taxon>
        <taxon>Thiotrichaceae</taxon>
        <taxon>Thiothrix</taxon>
    </lineage>
</organism>
<dbReference type="InterPro" id="IPR025016">
    <property type="entry name" value="DUF3955"/>
</dbReference>
<sequence>MTFSLIGSSVDDAGMLHEPFALLPIGYLMLLAAGVTGLLCLFGRWRAVRRSKLEHD</sequence>
<name>A0A7L6AUY0_9GAMM</name>
<keyword evidence="1" id="KW-1133">Transmembrane helix</keyword>
<proteinExistence type="predicted"/>
<evidence type="ECO:0000313" key="3">
    <source>
        <dbReference type="EMBL" id="QLQ32892.1"/>
    </source>
</evidence>
<feature type="domain" description="DUF3955" evidence="2">
    <location>
        <begin position="2"/>
        <end position="38"/>
    </location>
</feature>
<gene>
    <name evidence="3" type="ORF">HZT40_16280</name>
</gene>
<evidence type="ECO:0000259" key="2">
    <source>
        <dbReference type="Pfam" id="PF13127"/>
    </source>
</evidence>
<feature type="transmembrane region" description="Helical" evidence="1">
    <location>
        <begin position="20"/>
        <end position="42"/>
    </location>
</feature>